<protein>
    <recommendedName>
        <fullName evidence="3">Lipoprotein</fullName>
    </recommendedName>
</protein>
<proteinExistence type="predicted"/>
<evidence type="ECO:0000313" key="2">
    <source>
        <dbReference type="RefSeq" id="WP_034411055.1"/>
    </source>
</evidence>
<accession>A0A8B6X7N8</accession>
<name>A0A8B6X7N8_9BURK</name>
<reference evidence="2" key="1">
    <citation type="submission" date="2025-08" db="UniProtKB">
        <authorList>
            <consortium name="RefSeq"/>
        </authorList>
    </citation>
    <scope>IDENTIFICATION</scope>
</reference>
<organism evidence="1 2">
    <name type="scientific">Derxia gummosa DSM 723</name>
    <dbReference type="NCBI Taxonomy" id="1121388"/>
    <lineage>
        <taxon>Bacteria</taxon>
        <taxon>Pseudomonadati</taxon>
        <taxon>Pseudomonadota</taxon>
        <taxon>Betaproteobacteria</taxon>
        <taxon>Burkholderiales</taxon>
        <taxon>Alcaligenaceae</taxon>
        <taxon>Derxia</taxon>
    </lineage>
</organism>
<dbReference type="RefSeq" id="WP_034411055.1">
    <property type="nucleotide sequence ID" value="NZ_AXWS01000008.1"/>
</dbReference>
<dbReference type="AlphaFoldDB" id="A0A8B6X7N8"/>
<keyword evidence="1" id="KW-1185">Reference proteome</keyword>
<evidence type="ECO:0000313" key="1">
    <source>
        <dbReference type="Proteomes" id="UP000675920"/>
    </source>
</evidence>
<dbReference type="OrthoDB" id="10019192at2"/>
<evidence type="ECO:0008006" key="3">
    <source>
        <dbReference type="Google" id="ProtNLM"/>
    </source>
</evidence>
<dbReference type="PROSITE" id="PS51257">
    <property type="entry name" value="PROKAR_LIPOPROTEIN"/>
    <property type="match status" value="1"/>
</dbReference>
<sequence length="116" mass="12584">MRVIRTLSFIGAVVAGAGCATTPPGGPIARLPEAAPAVITTLPDAERIKRESAISAQVLRDQETADRVATEEARLRARRDLYLRPDPFYPYGYGSYGWGQPWGWRSGIGVGIGGRW</sequence>
<dbReference type="Proteomes" id="UP000675920">
    <property type="component" value="Unplaced"/>
</dbReference>